<evidence type="ECO:0000256" key="1">
    <source>
        <dbReference type="ARBA" id="ARBA00022843"/>
    </source>
</evidence>
<protein>
    <recommendedName>
        <fullName evidence="6">X-box-binding protein 1</fullName>
    </recommendedName>
</protein>
<keyword evidence="4" id="KW-0804">Transcription</keyword>
<dbReference type="Proteomes" id="UP001140091">
    <property type="component" value="Unassembled WGS sequence"/>
</dbReference>
<reference evidence="9" key="1">
    <citation type="submission" date="2022-06" db="EMBL/GenBank/DDBJ databases">
        <title>Genome Sequence of Candolleomyces eurysporus.</title>
        <authorList>
            <person name="Buettner E."/>
        </authorList>
    </citation>
    <scope>NUCLEOTIDE SEQUENCE</scope>
    <source>
        <strain evidence="9">VTCC 930004</strain>
    </source>
</reference>
<keyword evidence="10" id="KW-1185">Reference proteome</keyword>
<evidence type="ECO:0000259" key="8">
    <source>
        <dbReference type="PROSITE" id="PS50217"/>
    </source>
</evidence>
<dbReference type="PANTHER" id="PTHR46542">
    <property type="entry name" value="X-BOX BINDING PROTEIN 1"/>
    <property type="match status" value="1"/>
</dbReference>
<dbReference type="CDD" id="cd14812">
    <property type="entry name" value="bZIP_u3"/>
    <property type="match status" value="1"/>
</dbReference>
<keyword evidence="1" id="KW-0832">Ubl conjugation</keyword>
<evidence type="ECO:0000256" key="2">
    <source>
        <dbReference type="ARBA" id="ARBA00023015"/>
    </source>
</evidence>
<name>A0A9W8JPV6_9AGAR</name>
<dbReference type="Pfam" id="PF00170">
    <property type="entry name" value="bZIP_1"/>
    <property type="match status" value="1"/>
</dbReference>
<feature type="region of interest" description="Disordered" evidence="7">
    <location>
        <begin position="17"/>
        <end position="83"/>
    </location>
</feature>
<dbReference type="EMBL" id="JANBPK010000017">
    <property type="protein sequence ID" value="KAJ2936794.1"/>
    <property type="molecule type" value="Genomic_DNA"/>
</dbReference>
<keyword evidence="3" id="KW-0238">DNA-binding</keyword>
<dbReference type="PROSITE" id="PS50217">
    <property type="entry name" value="BZIP"/>
    <property type="match status" value="1"/>
</dbReference>
<dbReference type="InterPro" id="IPR004827">
    <property type="entry name" value="bZIP"/>
</dbReference>
<dbReference type="OrthoDB" id="295274at2759"/>
<gene>
    <name evidence="9" type="ORF">H1R20_g316</name>
</gene>
<feature type="compositionally biased region" description="Low complexity" evidence="7">
    <location>
        <begin position="175"/>
        <end position="230"/>
    </location>
</feature>
<dbReference type="SMART" id="SM00338">
    <property type="entry name" value="BRLZ"/>
    <property type="match status" value="1"/>
</dbReference>
<dbReference type="InterPro" id="IPR052470">
    <property type="entry name" value="ER_Stress-Reg_TF"/>
</dbReference>
<feature type="region of interest" description="Disordered" evidence="7">
    <location>
        <begin position="104"/>
        <end position="157"/>
    </location>
</feature>
<evidence type="ECO:0000256" key="4">
    <source>
        <dbReference type="ARBA" id="ARBA00023163"/>
    </source>
</evidence>
<keyword evidence="5" id="KW-0539">Nucleus</keyword>
<feature type="compositionally biased region" description="Low complexity" evidence="7">
    <location>
        <begin position="118"/>
        <end position="132"/>
    </location>
</feature>
<feature type="compositionally biased region" description="Low complexity" evidence="7">
    <location>
        <begin position="246"/>
        <end position="255"/>
    </location>
</feature>
<feature type="compositionally biased region" description="Basic and acidic residues" evidence="7">
    <location>
        <begin position="382"/>
        <end position="398"/>
    </location>
</feature>
<evidence type="ECO:0000256" key="7">
    <source>
        <dbReference type="SAM" id="MobiDB-lite"/>
    </source>
</evidence>
<dbReference type="GO" id="GO:0005634">
    <property type="term" value="C:nucleus"/>
    <property type="evidence" value="ECO:0007669"/>
    <property type="project" value="TreeGrafter"/>
</dbReference>
<dbReference type="Gene3D" id="1.20.5.170">
    <property type="match status" value="1"/>
</dbReference>
<sequence length="489" mass="51545">MAPSSFIDPASLALATTPAQSYASPSPSPSSPTTALPASTSTSAQQPPRKRARTELSSEDRKEARAHRNRIAAQNSRDRRKAQFSYLERRVQELEDENRRLRAGLPIPSAASPPSPSQPLNLALPSLASLASEEMRIRREQERERENEELKERIRTLERGWDAVVKALAAQGLPTGIPSTSSDSASGPSSDNNTSSTSKSSSSTTGNAGQSSSKATSPSSPTSTPANNNSLPMNGFSAFPSPAPSPSLDAPSSTPFALQPSIHTRQQQAASASTTGISARPVTDSVTVSSIDKNSTRHLARVATIEPLGLIITDDDDDDFGCDEDAKMEDLFREIFVEAAAPTANDETTVVVADVAGDGKAVVGEEGRVAEGPSQGASVGESGERKSGSELGAKRKREEDEEQATTTATTTVMSDEDMQRMLNDIEVSMMMGNIDPSLALPMAVDNFGSLDMSLLGFGDATAPFVDFASVSDFGMWAPTNSTATATGVF</sequence>
<evidence type="ECO:0000256" key="6">
    <source>
        <dbReference type="ARBA" id="ARBA00040165"/>
    </source>
</evidence>
<feature type="compositionally biased region" description="Low complexity" evidence="7">
    <location>
        <begin position="17"/>
        <end position="44"/>
    </location>
</feature>
<feature type="domain" description="BZIP" evidence="8">
    <location>
        <begin position="59"/>
        <end position="102"/>
    </location>
</feature>
<dbReference type="PROSITE" id="PS00036">
    <property type="entry name" value="BZIP_BASIC"/>
    <property type="match status" value="1"/>
</dbReference>
<dbReference type="GO" id="GO:0000977">
    <property type="term" value="F:RNA polymerase II transcription regulatory region sequence-specific DNA binding"/>
    <property type="evidence" value="ECO:0007669"/>
    <property type="project" value="TreeGrafter"/>
</dbReference>
<evidence type="ECO:0000256" key="5">
    <source>
        <dbReference type="ARBA" id="ARBA00023242"/>
    </source>
</evidence>
<feature type="compositionally biased region" description="Polar residues" evidence="7">
    <location>
        <begin position="261"/>
        <end position="277"/>
    </location>
</feature>
<dbReference type="GO" id="GO:0000981">
    <property type="term" value="F:DNA-binding transcription factor activity, RNA polymerase II-specific"/>
    <property type="evidence" value="ECO:0007669"/>
    <property type="project" value="TreeGrafter"/>
</dbReference>
<dbReference type="PANTHER" id="PTHR46542:SF1">
    <property type="entry name" value="X-BOX BINDING PROTEIN 1"/>
    <property type="match status" value="1"/>
</dbReference>
<feature type="compositionally biased region" description="Basic and acidic residues" evidence="7">
    <location>
        <begin position="53"/>
        <end position="63"/>
    </location>
</feature>
<evidence type="ECO:0000313" key="10">
    <source>
        <dbReference type="Proteomes" id="UP001140091"/>
    </source>
</evidence>
<feature type="region of interest" description="Disordered" evidence="7">
    <location>
        <begin position="171"/>
        <end position="278"/>
    </location>
</feature>
<organism evidence="9 10">
    <name type="scientific">Candolleomyces eurysporus</name>
    <dbReference type="NCBI Taxonomy" id="2828524"/>
    <lineage>
        <taxon>Eukaryota</taxon>
        <taxon>Fungi</taxon>
        <taxon>Dikarya</taxon>
        <taxon>Basidiomycota</taxon>
        <taxon>Agaricomycotina</taxon>
        <taxon>Agaricomycetes</taxon>
        <taxon>Agaricomycetidae</taxon>
        <taxon>Agaricales</taxon>
        <taxon>Agaricineae</taxon>
        <taxon>Psathyrellaceae</taxon>
        <taxon>Candolleomyces</taxon>
    </lineage>
</organism>
<feature type="region of interest" description="Disordered" evidence="7">
    <location>
        <begin position="364"/>
        <end position="408"/>
    </location>
</feature>
<accession>A0A9W8JPV6</accession>
<comment type="caution">
    <text evidence="9">The sequence shown here is derived from an EMBL/GenBank/DDBJ whole genome shotgun (WGS) entry which is preliminary data.</text>
</comment>
<feature type="compositionally biased region" description="Basic and acidic residues" evidence="7">
    <location>
        <begin position="133"/>
        <end position="157"/>
    </location>
</feature>
<proteinExistence type="predicted"/>
<keyword evidence="2" id="KW-0805">Transcription regulation</keyword>
<evidence type="ECO:0000313" key="9">
    <source>
        <dbReference type="EMBL" id="KAJ2936794.1"/>
    </source>
</evidence>
<dbReference type="SUPFAM" id="SSF57959">
    <property type="entry name" value="Leucine zipper domain"/>
    <property type="match status" value="1"/>
</dbReference>
<dbReference type="InterPro" id="IPR046347">
    <property type="entry name" value="bZIP_sf"/>
</dbReference>
<feature type="non-terminal residue" evidence="9">
    <location>
        <position position="1"/>
    </location>
</feature>
<evidence type="ECO:0000256" key="3">
    <source>
        <dbReference type="ARBA" id="ARBA00023125"/>
    </source>
</evidence>
<dbReference type="AlphaFoldDB" id="A0A9W8JPV6"/>